<evidence type="ECO:0000313" key="6">
    <source>
        <dbReference type="Proteomes" id="UP000070366"/>
    </source>
</evidence>
<comment type="caution">
    <text evidence="5">The sequence shown here is derived from an EMBL/GenBank/DDBJ whole genome shotgun (WGS) entry which is preliminary data.</text>
</comment>
<dbReference type="AlphaFoldDB" id="A0A136Q4Y7"/>
<dbReference type="PANTHER" id="PTHR43825">
    <property type="entry name" value="PYRUVATE DEHYDROGENASE E1 COMPONENT"/>
    <property type="match status" value="1"/>
</dbReference>
<evidence type="ECO:0000256" key="2">
    <source>
        <dbReference type="ARBA" id="ARBA00007131"/>
    </source>
</evidence>
<comment type="similarity">
    <text evidence="2">Belongs to the transketolase family.</text>
</comment>
<dbReference type="EMBL" id="LSZW01000057">
    <property type="protein sequence ID" value="KXK65733.1"/>
    <property type="molecule type" value="Genomic_DNA"/>
</dbReference>
<comment type="cofactor">
    <cofactor evidence="1">
        <name>thiamine diphosphate</name>
        <dbReference type="ChEBI" id="CHEBI:58937"/>
    </cofactor>
</comment>
<dbReference type="FunFam" id="3.40.50.970:FF:000129">
    <property type="entry name" value="Transketolase"/>
    <property type="match status" value="1"/>
</dbReference>
<dbReference type="Gene3D" id="3.40.50.920">
    <property type="match status" value="1"/>
</dbReference>
<gene>
    <name evidence="5" type="ORF">HMPREF3293_01455</name>
</gene>
<keyword evidence="6" id="KW-1185">Reference proteome</keyword>
<protein>
    <submittedName>
        <fullName evidence="5">Transketolase protein</fullName>
    </submittedName>
</protein>
<dbReference type="PANTHER" id="PTHR43825:SF1">
    <property type="entry name" value="TRANSKETOLASE-LIKE PYRIMIDINE-BINDING DOMAIN-CONTAINING PROTEIN"/>
    <property type="match status" value="1"/>
</dbReference>
<dbReference type="InterPro" id="IPR009014">
    <property type="entry name" value="Transketo_C/PFOR_II"/>
</dbReference>
<accession>A0A136Q4Y7</accession>
<evidence type="ECO:0000256" key="1">
    <source>
        <dbReference type="ARBA" id="ARBA00001964"/>
    </source>
</evidence>
<dbReference type="SUPFAM" id="SSF52518">
    <property type="entry name" value="Thiamin diphosphate-binding fold (THDP-binding)"/>
    <property type="match status" value="1"/>
</dbReference>
<sequence length="283" mass="31086">MLDVRKEYPDRVLNCGIQECNMVGVAAGMSLMGMKPFIHSFAAFAVRRPFDQIFLSVAYADKSIHIIGSDPGVRQSFNGGTHMSFEDVALMQTVPHAHIFDITDTTNLLSVLRQTKDRKGVFYYRMPREEVEKVYSSDSEMEIGKGNILREGGDASVIACGLLVPAALAAAEILEKEGILIRVVDMFTIKPLDRELVIDCAKKTGTIVTAENASVYGGLGSVVADAVAQEYPVHVRHIGVKDEFGEVGPEDYLCRRFGFTPENIAKVVKEAVTIKLQEALTIK</sequence>
<dbReference type="Gene3D" id="3.40.50.970">
    <property type="match status" value="1"/>
</dbReference>
<dbReference type="Pfam" id="PF02780">
    <property type="entry name" value="Transketolase_C"/>
    <property type="match status" value="1"/>
</dbReference>
<dbReference type="Proteomes" id="UP000070366">
    <property type="component" value="Unassembled WGS sequence"/>
</dbReference>
<dbReference type="CDD" id="cd07033">
    <property type="entry name" value="TPP_PYR_DXS_TK_like"/>
    <property type="match status" value="1"/>
</dbReference>
<dbReference type="InterPro" id="IPR033248">
    <property type="entry name" value="Transketolase_C"/>
</dbReference>
<name>A0A136Q4Y7_9FIRM</name>
<keyword evidence="3" id="KW-0786">Thiamine pyrophosphate</keyword>
<dbReference type="SMART" id="SM00861">
    <property type="entry name" value="Transket_pyr"/>
    <property type="match status" value="1"/>
</dbReference>
<organism evidence="5 6">
    <name type="scientific">Christensenella minuta</name>
    <dbReference type="NCBI Taxonomy" id="626937"/>
    <lineage>
        <taxon>Bacteria</taxon>
        <taxon>Bacillati</taxon>
        <taxon>Bacillota</taxon>
        <taxon>Clostridia</taxon>
        <taxon>Christensenellales</taxon>
        <taxon>Christensenellaceae</taxon>
        <taxon>Christensenella</taxon>
    </lineage>
</organism>
<dbReference type="PATRIC" id="fig|626937.4.peg.1436"/>
<evidence type="ECO:0000259" key="4">
    <source>
        <dbReference type="SMART" id="SM00861"/>
    </source>
</evidence>
<feature type="domain" description="Transketolase-like pyrimidine-binding" evidence="4">
    <location>
        <begin position="1"/>
        <end position="134"/>
    </location>
</feature>
<proteinExistence type="inferred from homology"/>
<dbReference type="SUPFAM" id="SSF52922">
    <property type="entry name" value="TK C-terminal domain-like"/>
    <property type="match status" value="1"/>
</dbReference>
<dbReference type="Pfam" id="PF02779">
    <property type="entry name" value="Transket_pyr"/>
    <property type="match status" value="1"/>
</dbReference>
<dbReference type="InterPro" id="IPR029061">
    <property type="entry name" value="THDP-binding"/>
</dbReference>
<dbReference type="InterPro" id="IPR051157">
    <property type="entry name" value="PDH/Transketolase"/>
</dbReference>
<evidence type="ECO:0000256" key="3">
    <source>
        <dbReference type="ARBA" id="ARBA00023052"/>
    </source>
</evidence>
<dbReference type="STRING" id="626937.HMPREF3293_01455"/>
<dbReference type="InterPro" id="IPR005475">
    <property type="entry name" value="Transketolase-like_Pyr-bd"/>
</dbReference>
<evidence type="ECO:0000313" key="5">
    <source>
        <dbReference type="EMBL" id="KXK65733.1"/>
    </source>
</evidence>
<reference evidence="5 6" key="1">
    <citation type="submission" date="2016-02" db="EMBL/GenBank/DDBJ databases">
        <authorList>
            <person name="Wen L."/>
            <person name="He K."/>
            <person name="Yang H."/>
        </authorList>
    </citation>
    <scope>NUCLEOTIDE SEQUENCE [LARGE SCALE GENOMIC DNA]</scope>
    <source>
        <strain evidence="5 6">DSM 22607</strain>
    </source>
</reference>